<evidence type="ECO:0000256" key="5">
    <source>
        <dbReference type="ARBA" id="ARBA00022792"/>
    </source>
</evidence>
<evidence type="ECO:0000313" key="13">
    <source>
        <dbReference type="EMBL" id="KAH7121204.1"/>
    </source>
</evidence>
<dbReference type="Proteomes" id="UP000700596">
    <property type="component" value="Unassembled WGS sequence"/>
</dbReference>
<dbReference type="FunFam" id="3.10.450.320:FF:000002">
    <property type="entry name" value="Mitochondrial import inner membrane translocase subunit tim21"/>
    <property type="match status" value="1"/>
</dbReference>
<dbReference type="Pfam" id="PF08294">
    <property type="entry name" value="TIM21"/>
    <property type="match status" value="1"/>
</dbReference>
<keyword evidence="7 11" id="KW-1133">Transmembrane helix</keyword>
<comment type="function">
    <text evidence="10">Essential component of the TIM23 complex, a complex that mediates the translocation of transit peptide-containing proteins across the mitochondrial inner membrane. Required to keep the TOM and the TIM23 complexes in close contact. At some point, it is released from the TOM23 complex to allow protein translocation into the mitochondrial matrix.</text>
</comment>
<evidence type="ECO:0000256" key="8">
    <source>
        <dbReference type="ARBA" id="ARBA00023128"/>
    </source>
</evidence>
<dbReference type="OrthoDB" id="436405at2759"/>
<accession>A0A9P9IIY7</accession>
<keyword evidence="5 11" id="KW-0999">Mitochondrion inner membrane</keyword>
<keyword evidence="8 11" id="KW-0496">Mitochondrion</keyword>
<dbReference type="EMBL" id="JAGMWT010000010">
    <property type="protein sequence ID" value="KAH7121204.1"/>
    <property type="molecule type" value="Genomic_DNA"/>
</dbReference>
<dbReference type="AlphaFoldDB" id="A0A9P9IIY7"/>
<gene>
    <name evidence="13" type="ORF">B0J11DRAFT_438151</name>
</gene>
<keyword evidence="14" id="KW-1185">Reference proteome</keyword>
<keyword evidence="4 11" id="KW-0812">Transmembrane</keyword>
<name>A0A9P9IIY7_9PLEO</name>
<evidence type="ECO:0000256" key="6">
    <source>
        <dbReference type="ARBA" id="ARBA00022946"/>
    </source>
</evidence>
<evidence type="ECO:0000256" key="11">
    <source>
        <dbReference type="RuleBase" id="RU367142"/>
    </source>
</evidence>
<evidence type="ECO:0000256" key="10">
    <source>
        <dbReference type="ARBA" id="ARBA00060204"/>
    </source>
</evidence>
<evidence type="ECO:0000256" key="1">
    <source>
        <dbReference type="ARBA" id="ARBA00004434"/>
    </source>
</evidence>
<protein>
    <recommendedName>
        <fullName evidence="3 11">Mitochondrial import inner membrane translocase subunit Tim21</fullName>
    </recommendedName>
</protein>
<organism evidence="13 14">
    <name type="scientific">Dendryphion nanum</name>
    <dbReference type="NCBI Taxonomy" id="256645"/>
    <lineage>
        <taxon>Eukaryota</taxon>
        <taxon>Fungi</taxon>
        <taxon>Dikarya</taxon>
        <taxon>Ascomycota</taxon>
        <taxon>Pezizomycotina</taxon>
        <taxon>Dothideomycetes</taxon>
        <taxon>Pleosporomycetidae</taxon>
        <taxon>Pleosporales</taxon>
        <taxon>Torulaceae</taxon>
        <taxon>Dendryphion</taxon>
    </lineage>
</organism>
<comment type="subcellular location">
    <subcellularLocation>
        <location evidence="1 11">Mitochondrion inner membrane</location>
        <topology evidence="1 11">Single-pass membrane protein</topology>
    </subcellularLocation>
</comment>
<comment type="subunit">
    <text evidence="11">Component of the TIM23 complex.</text>
</comment>
<feature type="compositionally biased region" description="Low complexity" evidence="12">
    <location>
        <begin position="39"/>
        <end position="49"/>
    </location>
</feature>
<keyword evidence="6" id="KW-0809">Transit peptide</keyword>
<evidence type="ECO:0000256" key="2">
    <source>
        <dbReference type="ARBA" id="ARBA00010867"/>
    </source>
</evidence>
<keyword evidence="11" id="KW-0653">Protein transport</keyword>
<comment type="caution">
    <text evidence="13">The sequence shown here is derived from an EMBL/GenBank/DDBJ whole genome shotgun (WGS) entry which is preliminary data.</text>
</comment>
<evidence type="ECO:0000256" key="4">
    <source>
        <dbReference type="ARBA" id="ARBA00022692"/>
    </source>
</evidence>
<dbReference type="InterPro" id="IPR038552">
    <property type="entry name" value="Tim21_IMS_sf"/>
</dbReference>
<sequence length="238" mass="26673">MATVYKPIEAIQLLKPACRHPRISPNPAIRRAPFSTVRPSQATHTTTASPSPPPRRQVTIANDTGSVRWNNLSTGEKAARATQQSFNFAIIITGVVLTGGVGYFLFSDIFSPSSKTAHFNRATTRIRQSRECTALLGPSDQIYSYGEASWSRWARNRFIHSTNETDKWGTEHLRIRFYVEGPKGQGVVHVHLARKPSQADYEYVTLAVDVKGHQRIYLENAEEGKSNVAPKILGVRWW</sequence>
<keyword evidence="9 11" id="KW-0472">Membrane</keyword>
<feature type="region of interest" description="Disordered" evidence="12">
    <location>
        <begin position="22"/>
        <end position="56"/>
    </location>
</feature>
<dbReference type="PANTHER" id="PTHR13032">
    <property type="entry name" value="MITOCHONDRIAL IMPORT INNER MEMBRANE TRANSLOCASE SUBUNIT TIM21"/>
    <property type="match status" value="1"/>
</dbReference>
<comment type="similarity">
    <text evidence="2 11">Belongs to the TIM21 family.</text>
</comment>
<dbReference type="Gene3D" id="3.10.450.320">
    <property type="entry name" value="Mitochondrial import inner membrane translocase subunit Tim21"/>
    <property type="match status" value="1"/>
</dbReference>
<reference evidence="13" key="1">
    <citation type="journal article" date="2021" name="Nat. Commun.">
        <title>Genetic determinants of endophytism in the Arabidopsis root mycobiome.</title>
        <authorList>
            <person name="Mesny F."/>
            <person name="Miyauchi S."/>
            <person name="Thiergart T."/>
            <person name="Pickel B."/>
            <person name="Atanasova L."/>
            <person name="Karlsson M."/>
            <person name="Huettel B."/>
            <person name="Barry K.W."/>
            <person name="Haridas S."/>
            <person name="Chen C."/>
            <person name="Bauer D."/>
            <person name="Andreopoulos W."/>
            <person name="Pangilinan J."/>
            <person name="LaButti K."/>
            <person name="Riley R."/>
            <person name="Lipzen A."/>
            <person name="Clum A."/>
            <person name="Drula E."/>
            <person name="Henrissat B."/>
            <person name="Kohler A."/>
            <person name="Grigoriev I.V."/>
            <person name="Martin F.M."/>
            <person name="Hacquard S."/>
        </authorList>
    </citation>
    <scope>NUCLEOTIDE SEQUENCE</scope>
    <source>
        <strain evidence="13">MPI-CAGE-CH-0243</strain>
    </source>
</reference>
<evidence type="ECO:0000313" key="14">
    <source>
        <dbReference type="Proteomes" id="UP000700596"/>
    </source>
</evidence>
<proteinExistence type="inferred from homology"/>
<evidence type="ECO:0000256" key="3">
    <source>
        <dbReference type="ARBA" id="ARBA00020726"/>
    </source>
</evidence>
<evidence type="ECO:0000256" key="12">
    <source>
        <dbReference type="SAM" id="MobiDB-lite"/>
    </source>
</evidence>
<dbReference type="GO" id="GO:0005744">
    <property type="term" value="C:TIM23 mitochondrial import inner membrane translocase complex"/>
    <property type="evidence" value="ECO:0007669"/>
    <property type="project" value="UniProtKB-UniRule"/>
</dbReference>
<feature type="transmembrane region" description="Helical" evidence="11">
    <location>
        <begin position="86"/>
        <end position="106"/>
    </location>
</feature>
<evidence type="ECO:0000256" key="9">
    <source>
        <dbReference type="ARBA" id="ARBA00023136"/>
    </source>
</evidence>
<dbReference type="InterPro" id="IPR013261">
    <property type="entry name" value="Tim21"/>
</dbReference>
<dbReference type="PANTHER" id="PTHR13032:SF6">
    <property type="entry name" value="MITOCHONDRIAL IMPORT INNER MEMBRANE TRANSLOCASE SUBUNIT TIM21"/>
    <property type="match status" value="1"/>
</dbReference>
<keyword evidence="11" id="KW-0811">Translocation</keyword>
<evidence type="ECO:0000256" key="7">
    <source>
        <dbReference type="ARBA" id="ARBA00022989"/>
    </source>
</evidence>
<dbReference type="GO" id="GO:0030150">
    <property type="term" value="P:protein import into mitochondrial matrix"/>
    <property type="evidence" value="ECO:0007669"/>
    <property type="project" value="UniProtKB-UniRule"/>
</dbReference>
<keyword evidence="11" id="KW-0813">Transport</keyword>